<protein>
    <submittedName>
        <fullName evidence="2">Uncharacterized protein</fullName>
    </submittedName>
</protein>
<proteinExistence type="predicted"/>
<dbReference type="AlphaFoldDB" id="A0A8H5AWI6"/>
<feature type="signal peptide" evidence="1">
    <location>
        <begin position="1"/>
        <end position="24"/>
    </location>
</feature>
<evidence type="ECO:0000313" key="2">
    <source>
        <dbReference type="EMBL" id="KAF5311467.1"/>
    </source>
</evidence>
<keyword evidence="3" id="KW-1185">Reference proteome</keyword>
<accession>A0A8H5AWI6</accession>
<keyword evidence="1" id="KW-0732">Signal</keyword>
<reference evidence="2 3" key="1">
    <citation type="journal article" date="2020" name="ISME J.">
        <title>Uncovering the hidden diversity of litter-decomposition mechanisms in mushroom-forming fungi.</title>
        <authorList>
            <person name="Floudas D."/>
            <person name="Bentzer J."/>
            <person name="Ahren D."/>
            <person name="Johansson T."/>
            <person name="Persson P."/>
            <person name="Tunlid A."/>
        </authorList>
    </citation>
    <scope>NUCLEOTIDE SEQUENCE [LARGE SCALE GENOMIC DNA]</scope>
    <source>
        <strain evidence="2 3">CBS 175.51</strain>
    </source>
</reference>
<feature type="chain" id="PRO_5034519699" evidence="1">
    <location>
        <begin position="25"/>
        <end position="90"/>
    </location>
</feature>
<dbReference type="OrthoDB" id="3072286at2759"/>
<name>A0A8H5AWI6_9AGAR</name>
<evidence type="ECO:0000256" key="1">
    <source>
        <dbReference type="SAM" id="SignalP"/>
    </source>
</evidence>
<dbReference type="EMBL" id="JAACJK010000226">
    <property type="protein sequence ID" value="KAF5311467.1"/>
    <property type="molecule type" value="Genomic_DNA"/>
</dbReference>
<sequence length="90" mass="10033">MHPMIYSTFIALFVITECVRTAFSLPVNIGAADDVALSQRMEASSDVTARSLPFSEGVLAEIERRVEWDYENVIEAREPAPCSRGFHKGE</sequence>
<dbReference type="Proteomes" id="UP000541558">
    <property type="component" value="Unassembled WGS sequence"/>
</dbReference>
<gene>
    <name evidence="2" type="ORF">D9611_011584</name>
</gene>
<evidence type="ECO:0000313" key="3">
    <source>
        <dbReference type="Proteomes" id="UP000541558"/>
    </source>
</evidence>
<comment type="caution">
    <text evidence="2">The sequence shown here is derived from an EMBL/GenBank/DDBJ whole genome shotgun (WGS) entry which is preliminary data.</text>
</comment>
<organism evidence="2 3">
    <name type="scientific">Ephemerocybe angulata</name>
    <dbReference type="NCBI Taxonomy" id="980116"/>
    <lineage>
        <taxon>Eukaryota</taxon>
        <taxon>Fungi</taxon>
        <taxon>Dikarya</taxon>
        <taxon>Basidiomycota</taxon>
        <taxon>Agaricomycotina</taxon>
        <taxon>Agaricomycetes</taxon>
        <taxon>Agaricomycetidae</taxon>
        <taxon>Agaricales</taxon>
        <taxon>Agaricineae</taxon>
        <taxon>Psathyrellaceae</taxon>
        <taxon>Ephemerocybe</taxon>
    </lineage>
</organism>